<name>A0ABY6EE12_9ACTN</name>
<dbReference type="RefSeq" id="WP_263235266.1">
    <property type="nucleotide sequence ID" value="NZ_CP106794.1"/>
</dbReference>
<evidence type="ECO:0000313" key="3">
    <source>
        <dbReference type="Proteomes" id="UP001061298"/>
    </source>
</evidence>
<dbReference type="Proteomes" id="UP001061298">
    <property type="component" value="Plasmid punmamed2"/>
</dbReference>
<feature type="domain" description="DSBA-like thioredoxin" evidence="1">
    <location>
        <begin position="3"/>
        <end position="201"/>
    </location>
</feature>
<gene>
    <name evidence="2" type="ORF">N8I84_41935</name>
</gene>
<dbReference type="Gene3D" id="3.40.30.10">
    <property type="entry name" value="Glutaredoxin"/>
    <property type="match status" value="1"/>
</dbReference>
<dbReference type="PANTHER" id="PTHR13887:SF41">
    <property type="entry name" value="THIOREDOXIN SUPERFAMILY PROTEIN"/>
    <property type="match status" value="1"/>
</dbReference>
<sequence>MRVEIWADIICPWCYIGKARFARALAAFAHRSQVEVLYRSFELEPGRDKARVEPVGQMLLGKFGSRGPGMDRQVAELARAEGLDYRTDRHVGSTFDLHRLIHLAREYGLQHQLVAAAFRANFAEARNLFTPSPLIELAIETGLEAPDVQRVLDDPSAYAAAVRTNEQRAAELDVPGVPFFLIDGHTVISGGQSVDAFTRALERAWTDSPNSVDGAAMCSPTDSCELPPS</sequence>
<protein>
    <submittedName>
        <fullName evidence="2">DsbA family oxidoreductase</fullName>
    </submittedName>
</protein>
<dbReference type="CDD" id="cd03024">
    <property type="entry name" value="DsbA_FrnE"/>
    <property type="match status" value="1"/>
</dbReference>
<keyword evidence="3" id="KW-1185">Reference proteome</keyword>
<dbReference type="SUPFAM" id="SSF52833">
    <property type="entry name" value="Thioredoxin-like"/>
    <property type="match status" value="1"/>
</dbReference>
<geneLocation type="plasmid" evidence="2 3">
    <name>punmamed2</name>
</geneLocation>
<dbReference type="PANTHER" id="PTHR13887">
    <property type="entry name" value="GLUTATHIONE S-TRANSFERASE KAPPA"/>
    <property type="match status" value="1"/>
</dbReference>
<evidence type="ECO:0000313" key="2">
    <source>
        <dbReference type="EMBL" id="UXY24994.1"/>
    </source>
</evidence>
<organism evidence="2 3">
    <name type="scientific">Streptomyces cynarae</name>
    <dbReference type="NCBI Taxonomy" id="2981134"/>
    <lineage>
        <taxon>Bacteria</taxon>
        <taxon>Bacillati</taxon>
        <taxon>Actinomycetota</taxon>
        <taxon>Actinomycetes</taxon>
        <taxon>Kitasatosporales</taxon>
        <taxon>Streptomycetaceae</taxon>
        <taxon>Streptomyces</taxon>
    </lineage>
</organism>
<dbReference type="InterPro" id="IPR036249">
    <property type="entry name" value="Thioredoxin-like_sf"/>
</dbReference>
<evidence type="ECO:0000259" key="1">
    <source>
        <dbReference type="Pfam" id="PF01323"/>
    </source>
</evidence>
<dbReference type="Pfam" id="PF01323">
    <property type="entry name" value="DSBA"/>
    <property type="match status" value="1"/>
</dbReference>
<proteinExistence type="predicted"/>
<accession>A0ABY6EE12</accession>
<dbReference type="InterPro" id="IPR001853">
    <property type="entry name" value="DSBA-like_thioredoxin_dom"/>
</dbReference>
<dbReference type="EMBL" id="CP106794">
    <property type="protein sequence ID" value="UXY24994.1"/>
    <property type="molecule type" value="Genomic_DNA"/>
</dbReference>
<reference evidence="2" key="1">
    <citation type="submission" date="2022-10" db="EMBL/GenBank/DDBJ databases">
        <authorList>
            <person name="Mo P."/>
        </authorList>
    </citation>
    <scope>NUCLEOTIDE SEQUENCE</scope>
    <source>
        <strain evidence="2">HUAS 13-4</strain>
        <plasmid evidence="2">punmamed2</plasmid>
    </source>
</reference>
<keyword evidence="2" id="KW-0614">Plasmid</keyword>